<accession>A0A388LJB1</accession>
<dbReference type="Gramene" id="GBG82341">
    <property type="protein sequence ID" value="GBG82341"/>
    <property type="gene ID" value="CBR_g34625"/>
</dbReference>
<feature type="region of interest" description="Disordered" evidence="1">
    <location>
        <begin position="159"/>
        <end position="191"/>
    </location>
</feature>
<dbReference type="EMBL" id="BFEA01000404">
    <property type="protein sequence ID" value="GBG82341.1"/>
    <property type="molecule type" value="Genomic_DNA"/>
</dbReference>
<dbReference type="Proteomes" id="UP000265515">
    <property type="component" value="Unassembled WGS sequence"/>
</dbReference>
<name>A0A388LJB1_CHABU</name>
<protein>
    <submittedName>
        <fullName evidence="2">Uncharacterized protein</fullName>
    </submittedName>
</protein>
<evidence type="ECO:0000256" key="1">
    <source>
        <dbReference type="SAM" id="MobiDB-lite"/>
    </source>
</evidence>
<evidence type="ECO:0000313" key="3">
    <source>
        <dbReference type="Proteomes" id="UP000265515"/>
    </source>
</evidence>
<feature type="compositionally biased region" description="Gly residues" evidence="1">
    <location>
        <begin position="182"/>
        <end position="191"/>
    </location>
</feature>
<organism evidence="2 3">
    <name type="scientific">Chara braunii</name>
    <name type="common">Braun's stonewort</name>
    <dbReference type="NCBI Taxonomy" id="69332"/>
    <lineage>
        <taxon>Eukaryota</taxon>
        <taxon>Viridiplantae</taxon>
        <taxon>Streptophyta</taxon>
        <taxon>Charophyceae</taxon>
        <taxon>Charales</taxon>
        <taxon>Characeae</taxon>
        <taxon>Chara</taxon>
    </lineage>
</organism>
<comment type="caution">
    <text evidence="2">The sequence shown here is derived from an EMBL/GenBank/DDBJ whole genome shotgun (WGS) entry which is preliminary data.</text>
</comment>
<reference evidence="2 3" key="1">
    <citation type="journal article" date="2018" name="Cell">
        <title>The Chara Genome: Secondary Complexity and Implications for Plant Terrestrialization.</title>
        <authorList>
            <person name="Nishiyama T."/>
            <person name="Sakayama H."/>
            <person name="Vries J.D."/>
            <person name="Buschmann H."/>
            <person name="Saint-Marcoux D."/>
            <person name="Ullrich K.K."/>
            <person name="Haas F.B."/>
            <person name="Vanderstraeten L."/>
            <person name="Becker D."/>
            <person name="Lang D."/>
            <person name="Vosolsobe S."/>
            <person name="Rombauts S."/>
            <person name="Wilhelmsson P.K.I."/>
            <person name="Janitza P."/>
            <person name="Kern R."/>
            <person name="Heyl A."/>
            <person name="Rumpler F."/>
            <person name="Villalobos L.I.A.C."/>
            <person name="Clay J.M."/>
            <person name="Skokan R."/>
            <person name="Toyoda A."/>
            <person name="Suzuki Y."/>
            <person name="Kagoshima H."/>
            <person name="Schijlen E."/>
            <person name="Tajeshwar N."/>
            <person name="Catarino B."/>
            <person name="Hetherington A.J."/>
            <person name="Saltykova A."/>
            <person name="Bonnot C."/>
            <person name="Breuninger H."/>
            <person name="Symeonidi A."/>
            <person name="Radhakrishnan G.V."/>
            <person name="Van Nieuwerburgh F."/>
            <person name="Deforce D."/>
            <person name="Chang C."/>
            <person name="Karol K.G."/>
            <person name="Hedrich R."/>
            <person name="Ulvskov P."/>
            <person name="Glockner G."/>
            <person name="Delwiche C.F."/>
            <person name="Petrasek J."/>
            <person name="Van de Peer Y."/>
            <person name="Friml J."/>
            <person name="Beilby M."/>
            <person name="Dolan L."/>
            <person name="Kohara Y."/>
            <person name="Sugano S."/>
            <person name="Fujiyama A."/>
            <person name="Delaux P.-M."/>
            <person name="Quint M."/>
            <person name="TheiBen G."/>
            <person name="Hagemann M."/>
            <person name="Harholt J."/>
            <person name="Dunand C."/>
            <person name="Zachgo S."/>
            <person name="Langdale J."/>
            <person name="Maumus F."/>
            <person name="Straeten D.V.D."/>
            <person name="Gould S.B."/>
            <person name="Rensing S.A."/>
        </authorList>
    </citation>
    <scope>NUCLEOTIDE SEQUENCE [LARGE SCALE GENOMIC DNA]</scope>
    <source>
        <strain evidence="2 3">S276</strain>
    </source>
</reference>
<evidence type="ECO:0000313" key="2">
    <source>
        <dbReference type="EMBL" id="GBG82341.1"/>
    </source>
</evidence>
<dbReference type="AlphaFoldDB" id="A0A388LJB1"/>
<keyword evidence="3" id="KW-1185">Reference proteome</keyword>
<sequence length="191" mass="21190">MELIELHLDDGTTWGAWGLRGPHCPRGPRGPFGQWNDVWTTWTKRGQCGPRGPNVDSVDHVDGGILWAELTFATNCRHGELAAMGERDRDVKRRDPVQIGKNDIAAGAAVGSIQADNVIRLWWLAVGESLAEEEEEEEEEEEDYWRKIRWSGYGGNMPWTEHDGAGTGRRNGVDMAESNGAAGYGGKMEEQ</sequence>
<proteinExistence type="predicted"/>
<gene>
    <name evidence="2" type="ORF">CBR_g34625</name>
</gene>